<dbReference type="GO" id="GO:0031965">
    <property type="term" value="C:nuclear membrane"/>
    <property type="evidence" value="ECO:0007669"/>
    <property type="project" value="UniProtKB-SubCell"/>
</dbReference>
<dbReference type="PANTHER" id="PTHR12265:SF30">
    <property type="entry name" value="TRANSMEMBRANE PROTEIN 53"/>
    <property type="match status" value="1"/>
</dbReference>
<evidence type="ECO:0000256" key="1">
    <source>
        <dbReference type="ARBA" id="ARBA00004126"/>
    </source>
</evidence>
<dbReference type="Pfam" id="PF05705">
    <property type="entry name" value="DUF829"/>
    <property type="match status" value="1"/>
</dbReference>
<evidence type="ECO:0008006" key="10">
    <source>
        <dbReference type="Google" id="ProtNLM"/>
    </source>
</evidence>
<organism evidence="8 9">
    <name type="scientific">Aspergillus novoparasiticus</name>
    <dbReference type="NCBI Taxonomy" id="986946"/>
    <lineage>
        <taxon>Eukaryota</taxon>
        <taxon>Fungi</taxon>
        <taxon>Dikarya</taxon>
        <taxon>Ascomycota</taxon>
        <taxon>Pezizomycotina</taxon>
        <taxon>Eurotiomycetes</taxon>
        <taxon>Eurotiomycetidae</taxon>
        <taxon>Eurotiales</taxon>
        <taxon>Aspergillaceae</taxon>
        <taxon>Aspergillus</taxon>
        <taxon>Aspergillus subgen. Circumdati</taxon>
    </lineage>
</organism>
<evidence type="ECO:0000256" key="6">
    <source>
        <dbReference type="ARBA" id="ARBA00037847"/>
    </source>
</evidence>
<dbReference type="PANTHER" id="PTHR12265">
    <property type="entry name" value="TRANSMEMBRANE PROTEIN 53"/>
    <property type="match status" value="1"/>
</dbReference>
<dbReference type="AlphaFoldDB" id="A0A5N6F075"/>
<dbReference type="EMBL" id="ML733407">
    <property type="protein sequence ID" value="KAB8223212.1"/>
    <property type="molecule type" value="Genomic_DNA"/>
</dbReference>
<dbReference type="InterPro" id="IPR008547">
    <property type="entry name" value="DUF829_TMEM53"/>
</dbReference>
<name>A0A5N6F075_9EURO</name>
<gene>
    <name evidence="8" type="ORF">BDV33DRAFT_200761</name>
</gene>
<evidence type="ECO:0000256" key="2">
    <source>
        <dbReference type="ARBA" id="ARBA00022692"/>
    </source>
</evidence>
<dbReference type="Proteomes" id="UP000326799">
    <property type="component" value="Unassembled WGS sequence"/>
</dbReference>
<reference evidence="8 9" key="1">
    <citation type="submission" date="2019-04" db="EMBL/GenBank/DDBJ databases">
        <title>Fungal friends and foes A comparative genomics study of 23 Aspergillus species from section Flavi.</title>
        <authorList>
            <consortium name="DOE Joint Genome Institute"/>
            <person name="Kjaerbolling I."/>
            <person name="Vesth T.C."/>
            <person name="Frisvad J.C."/>
            <person name="Nybo J.L."/>
            <person name="Theobald S."/>
            <person name="Kildgaard S."/>
            <person name="Petersen T.I."/>
            <person name="Kuo A."/>
            <person name="Sato A."/>
            <person name="Lyhne E.K."/>
            <person name="Kogle M.E."/>
            <person name="Wiebenga A."/>
            <person name="Kun R.S."/>
            <person name="Lubbers R.J."/>
            <person name="Makela M.R."/>
            <person name="Barry K."/>
            <person name="Chovatia M."/>
            <person name="Clum A."/>
            <person name="Daum C."/>
            <person name="Haridas S."/>
            <person name="He G."/>
            <person name="LaButti K."/>
            <person name="Lipzen A."/>
            <person name="Mondo S."/>
            <person name="Pangilinan J."/>
            <person name="Riley R."/>
            <person name="Salamov A."/>
            <person name="Simmons B.A."/>
            <person name="Magnuson J.K."/>
            <person name="Henrissat B."/>
            <person name="Mortensen U.H."/>
            <person name="Larsen T.O."/>
            <person name="De vries R.P."/>
            <person name="Grigoriev I.V."/>
            <person name="Machida M."/>
            <person name="Baker S.E."/>
            <person name="Andersen M.R."/>
        </authorList>
    </citation>
    <scope>NUCLEOTIDE SEQUENCE [LARGE SCALE GENOMIC DNA]</scope>
    <source>
        <strain evidence="8 9">CBS 126849</strain>
    </source>
</reference>
<evidence type="ECO:0000313" key="8">
    <source>
        <dbReference type="EMBL" id="KAB8223212.1"/>
    </source>
</evidence>
<evidence type="ECO:0000256" key="7">
    <source>
        <dbReference type="SAM" id="Phobius"/>
    </source>
</evidence>
<keyword evidence="3 7" id="KW-1133">Transmembrane helix</keyword>
<proteinExistence type="predicted"/>
<keyword evidence="2 7" id="KW-0812">Transmembrane</keyword>
<protein>
    <recommendedName>
        <fullName evidence="10">DUF829-domain-containing protein</fullName>
    </recommendedName>
</protein>
<accession>A0A5N6F075</accession>
<evidence type="ECO:0000256" key="5">
    <source>
        <dbReference type="ARBA" id="ARBA00023242"/>
    </source>
</evidence>
<keyword evidence="5" id="KW-0539">Nucleus</keyword>
<sequence>MAVLLDLLQDTLYRHVNVGLLTAPKGQRLIMASSIFPDFIRLADGQFYLDPKRVTRHALPESSVSRTPYPPDIVMIFSWGSAAPKNIAKYLDAYRNLYPSTCIILVTASTLSANFRSRTSSRLALRPVVKFLQHAIGNDEESRSPPKVLVHVLSNSGLVNFISVSEVYRQLSGTNSTLPHVLLVLDSTPGGDSLIEEHKRWALGIATGIASYLPWSQICTTVLCTFWIFCVIGIPSLFGVENLASQSRRKLNDTSLLRDSATRLYIYSESDEIIGWRQVGEHATEARQRGWRVIEKRFEGTAHVGHMKTYPGLYMDAIQKAWVSHWERGSDRRARKLYD</sequence>
<feature type="transmembrane region" description="Helical" evidence="7">
    <location>
        <begin position="215"/>
        <end position="240"/>
    </location>
</feature>
<keyword evidence="9" id="KW-1185">Reference proteome</keyword>
<comment type="subcellular location">
    <subcellularLocation>
        <location evidence="6">Endomembrane system</location>
        <topology evidence="6">Single-pass membrane protein</topology>
    </subcellularLocation>
    <subcellularLocation>
        <location evidence="1">Nucleus membrane</location>
    </subcellularLocation>
</comment>
<evidence type="ECO:0000256" key="3">
    <source>
        <dbReference type="ARBA" id="ARBA00022989"/>
    </source>
</evidence>
<keyword evidence="4 7" id="KW-0472">Membrane</keyword>
<evidence type="ECO:0000313" key="9">
    <source>
        <dbReference type="Proteomes" id="UP000326799"/>
    </source>
</evidence>
<evidence type="ECO:0000256" key="4">
    <source>
        <dbReference type="ARBA" id="ARBA00023136"/>
    </source>
</evidence>